<dbReference type="InterPro" id="IPR036047">
    <property type="entry name" value="F-box-like_dom_sf"/>
</dbReference>
<organism evidence="1 2">
    <name type="scientific">Colletotrichum chrysophilum</name>
    <dbReference type="NCBI Taxonomy" id="1836956"/>
    <lineage>
        <taxon>Eukaryota</taxon>
        <taxon>Fungi</taxon>
        <taxon>Dikarya</taxon>
        <taxon>Ascomycota</taxon>
        <taxon>Pezizomycotina</taxon>
        <taxon>Sordariomycetes</taxon>
        <taxon>Hypocreomycetidae</taxon>
        <taxon>Glomerellales</taxon>
        <taxon>Glomerellaceae</taxon>
        <taxon>Colletotrichum</taxon>
        <taxon>Colletotrichum gloeosporioides species complex</taxon>
    </lineage>
</organism>
<dbReference type="SUPFAM" id="SSF81383">
    <property type="entry name" value="F-box domain"/>
    <property type="match status" value="1"/>
</dbReference>
<dbReference type="EMBL" id="JAQOWY010000196">
    <property type="protein sequence ID" value="KAK1847642.1"/>
    <property type="molecule type" value="Genomic_DNA"/>
</dbReference>
<evidence type="ECO:0000313" key="2">
    <source>
        <dbReference type="Proteomes" id="UP001243330"/>
    </source>
</evidence>
<evidence type="ECO:0000313" key="1">
    <source>
        <dbReference type="EMBL" id="KAK1847642.1"/>
    </source>
</evidence>
<dbReference type="Proteomes" id="UP001243330">
    <property type="component" value="Unassembled WGS sequence"/>
</dbReference>
<accession>A0AAD9AJ51</accession>
<comment type="caution">
    <text evidence="1">The sequence shown here is derived from an EMBL/GenBank/DDBJ whole genome shotgun (WGS) entry which is preliminary data.</text>
</comment>
<protein>
    <recommendedName>
        <fullName evidence="3">F-box domain-containing protein</fullName>
    </recommendedName>
</protein>
<proteinExistence type="predicted"/>
<name>A0AAD9AJ51_9PEZI</name>
<reference evidence="1" key="1">
    <citation type="submission" date="2023-01" db="EMBL/GenBank/DDBJ databases">
        <title>Colletotrichum chrysophilum M932 genome sequence.</title>
        <authorList>
            <person name="Baroncelli R."/>
        </authorList>
    </citation>
    <scope>NUCLEOTIDE SEQUENCE</scope>
    <source>
        <strain evidence="1">M932</strain>
    </source>
</reference>
<dbReference type="AlphaFoldDB" id="A0AAD9AJ51"/>
<keyword evidence="2" id="KW-1185">Reference proteome</keyword>
<gene>
    <name evidence="1" type="ORF">CCHR01_09734</name>
</gene>
<evidence type="ECO:0008006" key="3">
    <source>
        <dbReference type="Google" id="ProtNLM"/>
    </source>
</evidence>
<sequence>MAASRTFEAGSTPPVLEITSLLEQIPDIIFEIASHLPTETVLSLALTCKPLHILLFSRTLKRISTRQRHVFLFTLMRDLNNTIKADHYYCHTCGKIYVWRCPADKPHGPKDNCPFIKNEMHDTLNSAGHTCLGTPNRYWTHNIPPRVERYGKGIALHTERQGFLNCCGTGSKT</sequence>